<keyword evidence="1" id="KW-0472">Membrane</keyword>
<gene>
    <name evidence="2" type="ORF">IAD22_02110</name>
</gene>
<reference evidence="2" key="1">
    <citation type="submission" date="2020-10" db="EMBL/GenBank/DDBJ databases">
        <authorList>
            <person name="Gilroy R."/>
        </authorList>
    </citation>
    <scope>NUCLEOTIDE SEQUENCE</scope>
    <source>
        <strain evidence="2">ChiGjej1B1-1684</strain>
    </source>
</reference>
<name>A0A9D1LX87_9FIRM</name>
<feature type="transmembrane region" description="Helical" evidence="1">
    <location>
        <begin position="46"/>
        <end position="70"/>
    </location>
</feature>
<keyword evidence="1" id="KW-1133">Transmembrane helix</keyword>
<organism evidence="2 3">
    <name type="scientific">Candidatus Limousia pullorum</name>
    <dbReference type="NCBI Taxonomy" id="2840860"/>
    <lineage>
        <taxon>Bacteria</taxon>
        <taxon>Bacillati</taxon>
        <taxon>Bacillota</taxon>
        <taxon>Clostridia</taxon>
        <taxon>Eubacteriales</taxon>
        <taxon>Oscillospiraceae</taxon>
        <taxon>Oscillospiraceae incertae sedis</taxon>
        <taxon>Candidatus Limousia</taxon>
    </lineage>
</organism>
<evidence type="ECO:0000313" key="2">
    <source>
        <dbReference type="EMBL" id="HIU49795.1"/>
    </source>
</evidence>
<accession>A0A9D1LX87</accession>
<keyword evidence="1" id="KW-0812">Transmembrane</keyword>
<comment type="caution">
    <text evidence="2">The sequence shown here is derived from an EMBL/GenBank/DDBJ whole genome shotgun (WGS) entry which is preliminary data.</text>
</comment>
<evidence type="ECO:0000313" key="3">
    <source>
        <dbReference type="Proteomes" id="UP000824118"/>
    </source>
</evidence>
<feature type="transmembrane region" description="Helical" evidence="1">
    <location>
        <begin position="7"/>
        <end position="26"/>
    </location>
</feature>
<evidence type="ECO:0000256" key="1">
    <source>
        <dbReference type="SAM" id="Phobius"/>
    </source>
</evidence>
<sequence length="117" mass="13140">MKKIIGFIIGALMTFIGFINIIIANIEMSTARGYTFRPPYTEYEAGVIITKYIGIGMLIIGIIILLLMIVSKIYYSKNVQDMSDVGNGRVNFISCPVCNCKTTRDSEYCPKCNHKLK</sequence>
<dbReference type="EMBL" id="DVNG01000031">
    <property type="protein sequence ID" value="HIU49795.1"/>
    <property type="molecule type" value="Genomic_DNA"/>
</dbReference>
<proteinExistence type="predicted"/>
<dbReference type="AlphaFoldDB" id="A0A9D1LX87"/>
<reference evidence="2" key="2">
    <citation type="journal article" date="2021" name="PeerJ">
        <title>Extensive microbial diversity within the chicken gut microbiome revealed by metagenomics and culture.</title>
        <authorList>
            <person name="Gilroy R."/>
            <person name="Ravi A."/>
            <person name="Getino M."/>
            <person name="Pursley I."/>
            <person name="Horton D.L."/>
            <person name="Alikhan N.F."/>
            <person name="Baker D."/>
            <person name="Gharbi K."/>
            <person name="Hall N."/>
            <person name="Watson M."/>
            <person name="Adriaenssens E.M."/>
            <person name="Foster-Nyarko E."/>
            <person name="Jarju S."/>
            <person name="Secka A."/>
            <person name="Antonio M."/>
            <person name="Oren A."/>
            <person name="Chaudhuri R.R."/>
            <person name="La Ragione R."/>
            <person name="Hildebrand F."/>
            <person name="Pallen M.J."/>
        </authorList>
    </citation>
    <scope>NUCLEOTIDE SEQUENCE</scope>
    <source>
        <strain evidence="2">ChiGjej1B1-1684</strain>
    </source>
</reference>
<dbReference type="Proteomes" id="UP000824118">
    <property type="component" value="Unassembled WGS sequence"/>
</dbReference>
<protein>
    <submittedName>
        <fullName evidence="2">Uncharacterized protein</fullName>
    </submittedName>
</protein>